<organism evidence="2 3">
    <name type="scientific">Dipteronia dyeriana</name>
    <dbReference type="NCBI Taxonomy" id="168575"/>
    <lineage>
        <taxon>Eukaryota</taxon>
        <taxon>Viridiplantae</taxon>
        <taxon>Streptophyta</taxon>
        <taxon>Embryophyta</taxon>
        <taxon>Tracheophyta</taxon>
        <taxon>Spermatophyta</taxon>
        <taxon>Magnoliopsida</taxon>
        <taxon>eudicotyledons</taxon>
        <taxon>Gunneridae</taxon>
        <taxon>Pentapetalae</taxon>
        <taxon>rosids</taxon>
        <taxon>malvids</taxon>
        <taxon>Sapindales</taxon>
        <taxon>Sapindaceae</taxon>
        <taxon>Hippocastanoideae</taxon>
        <taxon>Acereae</taxon>
        <taxon>Dipteronia</taxon>
    </lineage>
</organism>
<sequence length="326" mass="37065">MTLLVLVVAGEDRRFLFFTDGSLLFSRVADRDFQAIRRVLDSYTLASGQMVNFHKSSVCVSIKVSRERADNLARILAIRLIPCHKRYLGLPSLVGKNRRTLFASIKDRVWDQLNGWQSKLFSIGVKRFWWGNNTGVPGKICHSKDASSLGFQDFVDINLGLMVGQIKLFGFKFDCLLVEIHVADEVWYIHKCGLHNEDELCYNEMVPWARAFQVDYRRANQLSNGDVPDWRSIDDRWKPPHERVYKINTDAAVAVGGGRVGIGIIIRDFTGNVMASSSQPVRVGYFVYIVKALAILRGLQLARDMRLLPCFIEYDAQVVVNLKGVY</sequence>
<gene>
    <name evidence="2" type="ORF">Ddye_005515</name>
</gene>
<dbReference type="Pfam" id="PF13456">
    <property type="entry name" value="RVT_3"/>
    <property type="match status" value="1"/>
</dbReference>
<reference evidence="2" key="1">
    <citation type="journal article" date="2023" name="Plant J.">
        <title>Genome sequences and population genomics provide insights into the demographic history, inbreeding, and mutation load of two 'living fossil' tree species of Dipteronia.</title>
        <authorList>
            <person name="Feng Y."/>
            <person name="Comes H.P."/>
            <person name="Chen J."/>
            <person name="Zhu S."/>
            <person name="Lu R."/>
            <person name="Zhang X."/>
            <person name="Li P."/>
            <person name="Qiu J."/>
            <person name="Olsen K.M."/>
            <person name="Qiu Y."/>
        </authorList>
    </citation>
    <scope>NUCLEOTIDE SEQUENCE</scope>
    <source>
        <strain evidence="2">KIB01</strain>
    </source>
</reference>
<evidence type="ECO:0000313" key="3">
    <source>
        <dbReference type="Proteomes" id="UP001280121"/>
    </source>
</evidence>
<dbReference type="Proteomes" id="UP001280121">
    <property type="component" value="Unassembled WGS sequence"/>
</dbReference>
<dbReference type="GO" id="GO:0004523">
    <property type="term" value="F:RNA-DNA hybrid ribonuclease activity"/>
    <property type="evidence" value="ECO:0007669"/>
    <property type="project" value="InterPro"/>
</dbReference>
<dbReference type="GO" id="GO:0003676">
    <property type="term" value="F:nucleic acid binding"/>
    <property type="evidence" value="ECO:0007669"/>
    <property type="project" value="InterPro"/>
</dbReference>
<protein>
    <recommendedName>
        <fullName evidence="1">RNase H type-1 domain-containing protein</fullName>
    </recommendedName>
</protein>
<evidence type="ECO:0000313" key="2">
    <source>
        <dbReference type="EMBL" id="KAK2658982.1"/>
    </source>
</evidence>
<evidence type="ECO:0000259" key="1">
    <source>
        <dbReference type="Pfam" id="PF13456"/>
    </source>
</evidence>
<dbReference type="InterPro" id="IPR036397">
    <property type="entry name" value="RNaseH_sf"/>
</dbReference>
<dbReference type="InterPro" id="IPR012337">
    <property type="entry name" value="RNaseH-like_sf"/>
</dbReference>
<dbReference type="AlphaFoldDB" id="A0AAD9XGT4"/>
<dbReference type="EMBL" id="JANJYI010000002">
    <property type="protein sequence ID" value="KAK2658982.1"/>
    <property type="molecule type" value="Genomic_DNA"/>
</dbReference>
<proteinExistence type="predicted"/>
<dbReference type="Gene3D" id="3.30.420.10">
    <property type="entry name" value="Ribonuclease H-like superfamily/Ribonuclease H"/>
    <property type="match status" value="1"/>
</dbReference>
<feature type="domain" description="RNase H type-1" evidence="1">
    <location>
        <begin position="248"/>
        <end position="322"/>
    </location>
</feature>
<accession>A0AAD9XGT4</accession>
<name>A0AAD9XGT4_9ROSI</name>
<dbReference type="InterPro" id="IPR002156">
    <property type="entry name" value="RNaseH_domain"/>
</dbReference>
<keyword evidence="3" id="KW-1185">Reference proteome</keyword>
<dbReference type="PANTHER" id="PTHR47074">
    <property type="entry name" value="BNAC02G40300D PROTEIN"/>
    <property type="match status" value="1"/>
</dbReference>
<dbReference type="PANTHER" id="PTHR47074:SF48">
    <property type="entry name" value="POLYNUCLEOTIDYL TRANSFERASE, RIBONUCLEASE H-LIKE SUPERFAMILY PROTEIN"/>
    <property type="match status" value="1"/>
</dbReference>
<comment type="caution">
    <text evidence="2">The sequence shown here is derived from an EMBL/GenBank/DDBJ whole genome shotgun (WGS) entry which is preliminary data.</text>
</comment>
<dbReference type="InterPro" id="IPR052929">
    <property type="entry name" value="RNase_H-like_EbsB-rel"/>
</dbReference>
<dbReference type="SUPFAM" id="SSF53098">
    <property type="entry name" value="Ribonuclease H-like"/>
    <property type="match status" value="1"/>
</dbReference>